<dbReference type="Proteomes" id="UP000600918">
    <property type="component" value="Unassembled WGS sequence"/>
</dbReference>
<evidence type="ECO:0000313" key="2">
    <source>
        <dbReference type="EMBL" id="KAF7413163.1"/>
    </source>
</evidence>
<feature type="region of interest" description="Disordered" evidence="1">
    <location>
        <begin position="1"/>
        <end position="24"/>
    </location>
</feature>
<reference evidence="2" key="1">
    <citation type="journal article" date="2020" name="G3 (Bethesda)">
        <title>High-Quality Assemblies for Three Invasive Social Wasps from the &lt;i&gt;Vespula&lt;/i&gt; Genus.</title>
        <authorList>
            <person name="Harrop T.W.R."/>
            <person name="Guhlin J."/>
            <person name="McLaughlin G.M."/>
            <person name="Permina E."/>
            <person name="Stockwell P."/>
            <person name="Gilligan J."/>
            <person name="Le Lec M.F."/>
            <person name="Gruber M.A.M."/>
            <person name="Quinn O."/>
            <person name="Lovegrove M."/>
            <person name="Duncan E.J."/>
            <person name="Remnant E.J."/>
            <person name="Van Eeckhoven J."/>
            <person name="Graham B."/>
            <person name="Knapp R.A."/>
            <person name="Langford K.W."/>
            <person name="Kronenberg Z."/>
            <person name="Press M.O."/>
            <person name="Eacker S.M."/>
            <person name="Wilson-Rankin E.E."/>
            <person name="Purcell J."/>
            <person name="Lester P.J."/>
            <person name="Dearden P.K."/>
        </authorList>
    </citation>
    <scope>NUCLEOTIDE SEQUENCE</scope>
    <source>
        <strain evidence="2">Volc-1</strain>
    </source>
</reference>
<organism evidence="2 3">
    <name type="scientific">Vespula pensylvanica</name>
    <name type="common">Western yellow jacket</name>
    <name type="synonym">Wasp</name>
    <dbReference type="NCBI Taxonomy" id="30213"/>
    <lineage>
        <taxon>Eukaryota</taxon>
        <taxon>Metazoa</taxon>
        <taxon>Ecdysozoa</taxon>
        <taxon>Arthropoda</taxon>
        <taxon>Hexapoda</taxon>
        <taxon>Insecta</taxon>
        <taxon>Pterygota</taxon>
        <taxon>Neoptera</taxon>
        <taxon>Endopterygota</taxon>
        <taxon>Hymenoptera</taxon>
        <taxon>Apocrita</taxon>
        <taxon>Aculeata</taxon>
        <taxon>Vespoidea</taxon>
        <taxon>Vespidae</taxon>
        <taxon>Vespinae</taxon>
        <taxon>Vespula</taxon>
    </lineage>
</organism>
<feature type="compositionally biased region" description="Acidic residues" evidence="1">
    <location>
        <begin position="77"/>
        <end position="93"/>
    </location>
</feature>
<evidence type="ECO:0000313" key="3">
    <source>
        <dbReference type="Proteomes" id="UP000600918"/>
    </source>
</evidence>
<keyword evidence="3" id="KW-1185">Reference proteome</keyword>
<dbReference type="AlphaFoldDB" id="A0A834NLY4"/>
<dbReference type="EMBL" id="JACSDY010000012">
    <property type="protein sequence ID" value="KAF7413163.1"/>
    <property type="molecule type" value="Genomic_DNA"/>
</dbReference>
<gene>
    <name evidence="2" type="ORF">H0235_013014</name>
</gene>
<accession>A0A834NLY4</accession>
<comment type="caution">
    <text evidence="2">The sequence shown here is derived from an EMBL/GenBank/DDBJ whole genome shotgun (WGS) entry which is preliminary data.</text>
</comment>
<sequence>MDMSSESSAARWYEPPRTSLEPPSAAAAGVAGVVGNPTDYRGYYPHAGPTAHHPAAAAAHYAHMQGKKIESDFFEAREEEVEEEKEDEDEEEEKVSWLDKKR</sequence>
<feature type="region of interest" description="Disordered" evidence="1">
    <location>
        <begin position="75"/>
        <end position="102"/>
    </location>
</feature>
<protein>
    <submittedName>
        <fullName evidence="2">Uncharacterized protein</fullName>
    </submittedName>
</protein>
<evidence type="ECO:0000256" key="1">
    <source>
        <dbReference type="SAM" id="MobiDB-lite"/>
    </source>
</evidence>
<proteinExistence type="predicted"/>
<name>A0A834NLY4_VESPE</name>